<dbReference type="Pfam" id="PF07690">
    <property type="entry name" value="MFS_1"/>
    <property type="match status" value="1"/>
</dbReference>
<evidence type="ECO:0000313" key="7">
    <source>
        <dbReference type="EMBL" id="AZZ56740.1"/>
    </source>
</evidence>
<dbReference type="Gene3D" id="1.20.1250.20">
    <property type="entry name" value="MFS general substrate transporter like domains"/>
    <property type="match status" value="1"/>
</dbReference>
<dbReference type="KEGG" id="ria:C7V51_13285"/>
<sequence>MTISNTPPSETADGKTVFVVYLSARLISIAGAAATTVVVPVLVYASTGSAVLTGLTSGIGGASYFAFGIPVGHLVDRWPRGPVLVVCTLLRGLALAGMAASALLGSLSLPILLTVLVVTNVLFVATDSAHAGALRTLVGADGLQRASASVAGFSAIVEIAAPLATGVALHETSATNVFFIEAVGLLGSAILLRAICGRLDAADAVPRSRPTWSAAFSGFAFMWGTLPVRRVTTAAFFFALTEGLVLGQLVVLFSGRYGHEEGTALVAQAYTAIAIGSAFGSWLLTRIPFTRHPLLVTSISFLCAAVALSGMLVARSPAFTLAVVGLWAVPFIVVFVGSAALRHSLAADHIQGRVAIAGRLLTLGAGIPLGNALGGLISETTSVETTYVAASVLSLCVSAAFALTSVRTLLSKRVGTD</sequence>
<organism evidence="7 8">
    <name type="scientific">Rathayibacter iranicus</name>
    <dbReference type="NCBI Taxonomy" id="59737"/>
    <lineage>
        <taxon>Bacteria</taxon>
        <taxon>Bacillati</taxon>
        <taxon>Actinomycetota</taxon>
        <taxon>Actinomycetes</taxon>
        <taxon>Micrococcales</taxon>
        <taxon>Microbacteriaceae</taxon>
        <taxon>Rathayibacter</taxon>
    </lineage>
</organism>
<protein>
    <submittedName>
        <fullName evidence="7">MFS transporter</fullName>
    </submittedName>
</protein>
<dbReference type="PANTHER" id="PTHR23513">
    <property type="entry name" value="INTEGRAL MEMBRANE EFFLUX PROTEIN-RELATED"/>
    <property type="match status" value="1"/>
</dbReference>
<gene>
    <name evidence="7" type="ORF">C7V51_13285</name>
</gene>
<feature type="transmembrane region" description="Helical" evidence="6">
    <location>
        <begin position="176"/>
        <end position="195"/>
    </location>
</feature>
<feature type="transmembrane region" description="Helical" evidence="6">
    <location>
        <begin position="385"/>
        <end position="403"/>
    </location>
</feature>
<dbReference type="AlphaFoldDB" id="A0AAD1AGC4"/>
<keyword evidence="2" id="KW-1003">Cell membrane</keyword>
<name>A0AAD1AGC4_9MICO</name>
<dbReference type="PANTHER" id="PTHR23513:SF6">
    <property type="entry name" value="MAJOR FACILITATOR SUPERFAMILY ASSOCIATED DOMAIN-CONTAINING PROTEIN"/>
    <property type="match status" value="1"/>
</dbReference>
<dbReference type="InterPro" id="IPR011701">
    <property type="entry name" value="MFS"/>
</dbReference>
<feature type="transmembrane region" description="Helical" evidence="6">
    <location>
        <begin position="235"/>
        <end position="253"/>
    </location>
</feature>
<evidence type="ECO:0000256" key="2">
    <source>
        <dbReference type="ARBA" id="ARBA00022475"/>
    </source>
</evidence>
<feature type="transmembrane region" description="Helical" evidence="6">
    <location>
        <begin position="319"/>
        <end position="341"/>
    </location>
</feature>
<feature type="transmembrane region" description="Helical" evidence="6">
    <location>
        <begin position="20"/>
        <end position="43"/>
    </location>
</feature>
<dbReference type="Proteomes" id="UP000283946">
    <property type="component" value="Chromosome"/>
</dbReference>
<evidence type="ECO:0000256" key="5">
    <source>
        <dbReference type="ARBA" id="ARBA00023136"/>
    </source>
</evidence>
<feature type="transmembrane region" description="Helical" evidence="6">
    <location>
        <begin position="294"/>
        <end position="313"/>
    </location>
</feature>
<evidence type="ECO:0000256" key="4">
    <source>
        <dbReference type="ARBA" id="ARBA00022989"/>
    </source>
</evidence>
<dbReference type="EMBL" id="CP028130">
    <property type="protein sequence ID" value="AZZ56740.1"/>
    <property type="molecule type" value="Genomic_DNA"/>
</dbReference>
<feature type="transmembrane region" description="Helical" evidence="6">
    <location>
        <begin position="353"/>
        <end position="373"/>
    </location>
</feature>
<feature type="transmembrane region" description="Helical" evidence="6">
    <location>
        <begin position="146"/>
        <end position="169"/>
    </location>
</feature>
<proteinExistence type="predicted"/>
<dbReference type="GO" id="GO:0005886">
    <property type="term" value="C:plasma membrane"/>
    <property type="evidence" value="ECO:0007669"/>
    <property type="project" value="UniProtKB-SubCell"/>
</dbReference>
<evidence type="ECO:0000256" key="1">
    <source>
        <dbReference type="ARBA" id="ARBA00004651"/>
    </source>
</evidence>
<evidence type="ECO:0000256" key="6">
    <source>
        <dbReference type="SAM" id="Phobius"/>
    </source>
</evidence>
<comment type="subcellular location">
    <subcellularLocation>
        <location evidence="1">Cell membrane</location>
        <topology evidence="1">Multi-pass membrane protein</topology>
    </subcellularLocation>
</comment>
<keyword evidence="3 6" id="KW-0812">Transmembrane</keyword>
<evidence type="ECO:0000256" key="3">
    <source>
        <dbReference type="ARBA" id="ARBA00022692"/>
    </source>
</evidence>
<reference evidence="7 8" key="1">
    <citation type="submission" date="2018-03" db="EMBL/GenBank/DDBJ databases">
        <title>Bacteriophage NCPPB3778 and a type I-E CRISPR drive the evolution of the US Biological Select Agent, Rathayibacter toxicus.</title>
        <authorList>
            <person name="Davis E.W.II."/>
            <person name="Tabima J.F."/>
            <person name="Weisberg A.J."/>
            <person name="Dantas Lopes L."/>
            <person name="Wiseman M.S."/>
            <person name="Wiseman M.S."/>
            <person name="Pupko T."/>
            <person name="Belcher M.S."/>
            <person name="Sechler A.J."/>
            <person name="Tancos M.A."/>
            <person name="Schroeder B.K."/>
            <person name="Murray T.D."/>
            <person name="Luster D.G."/>
            <person name="Schneider W.L."/>
            <person name="Rogers E."/>
            <person name="Andreote F.D."/>
            <person name="Grunwald N.J."/>
            <person name="Putnam M.L."/>
            <person name="Chang J.H."/>
        </authorList>
    </citation>
    <scope>NUCLEOTIDE SEQUENCE [LARGE SCALE GENOMIC DNA]</scope>
    <source>
        <strain evidence="7 8">NCCPB 2253</strain>
    </source>
</reference>
<feature type="transmembrane region" description="Helical" evidence="6">
    <location>
        <begin position="107"/>
        <end position="126"/>
    </location>
</feature>
<dbReference type="CDD" id="cd06173">
    <property type="entry name" value="MFS_MefA_like"/>
    <property type="match status" value="1"/>
</dbReference>
<feature type="transmembrane region" description="Helical" evidence="6">
    <location>
        <begin position="81"/>
        <end position="100"/>
    </location>
</feature>
<dbReference type="GO" id="GO:0022857">
    <property type="term" value="F:transmembrane transporter activity"/>
    <property type="evidence" value="ECO:0007669"/>
    <property type="project" value="InterPro"/>
</dbReference>
<feature type="transmembrane region" description="Helical" evidence="6">
    <location>
        <begin position="265"/>
        <end position="285"/>
    </location>
</feature>
<keyword evidence="4 6" id="KW-1133">Transmembrane helix</keyword>
<dbReference type="SUPFAM" id="SSF103473">
    <property type="entry name" value="MFS general substrate transporter"/>
    <property type="match status" value="1"/>
</dbReference>
<accession>A0AAD1AGC4</accession>
<dbReference type="InterPro" id="IPR036259">
    <property type="entry name" value="MFS_trans_sf"/>
</dbReference>
<keyword evidence="5 6" id="KW-0472">Membrane</keyword>
<feature type="transmembrane region" description="Helical" evidence="6">
    <location>
        <begin position="50"/>
        <end position="69"/>
    </location>
</feature>
<dbReference type="RefSeq" id="WP_104265948.1">
    <property type="nucleotide sequence ID" value="NZ_CP028130.1"/>
</dbReference>
<evidence type="ECO:0000313" key="8">
    <source>
        <dbReference type="Proteomes" id="UP000283946"/>
    </source>
</evidence>